<dbReference type="Gene3D" id="1.20.120.530">
    <property type="entry name" value="GntR ligand-binding domain-like"/>
    <property type="match status" value="1"/>
</dbReference>
<reference evidence="5 6" key="1">
    <citation type="submission" date="2016-10" db="EMBL/GenBank/DDBJ databases">
        <authorList>
            <person name="de Groot N.N."/>
        </authorList>
    </citation>
    <scope>NUCLEOTIDE SEQUENCE [LARGE SCALE GENOMIC DNA]</scope>
    <source>
        <strain>J11</strain>
        <strain evidence="6">PG 39</strain>
    </source>
</reference>
<dbReference type="Pfam" id="PF00392">
    <property type="entry name" value="GntR"/>
    <property type="match status" value="1"/>
</dbReference>
<dbReference type="InterPro" id="IPR008920">
    <property type="entry name" value="TF_FadR/GntR_C"/>
</dbReference>
<gene>
    <name evidence="5" type="ORF">SAMN05660282_01933</name>
</gene>
<evidence type="ECO:0000256" key="3">
    <source>
        <dbReference type="ARBA" id="ARBA00023163"/>
    </source>
</evidence>
<organism evidence="5 6">
    <name type="scientific">Corynebacterium spheniscorum</name>
    <dbReference type="NCBI Taxonomy" id="185761"/>
    <lineage>
        <taxon>Bacteria</taxon>
        <taxon>Bacillati</taxon>
        <taxon>Actinomycetota</taxon>
        <taxon>Actinomycetes</taxon>
        <taxon>Mycobacteriales</taxon>
        <taxon>Corynebacteriaceae</taxon>
        <taxon>Corynebacterium</taxon>
    </lineage>
</organism>
<keyword evidence="2" id="KW-0238">DNA-binding</keyword>
<keyword evidence="1" id="KW-0805">Transcription regulation</keyword>
<dbReference type="InterPro" id="IPR036390">
    <property type="entry name" value="WH_DNA-bd_sf"/>
</dbReference>
<dbReference type="AlphaFoldDB" id="A0A1I2ULL2"/>
<accession>A0A1I2ULL2</accession>
<proteinExistence type="predicted"/>
<dbReference type="EMBL" id="FOPJ01000014">
    <property type="protein sequence ID" value="SFG77928.1"/>
    <property type="molecule type" value="Genomic_DNA"/>
</dbReference>
<dbReference type="PANTHER" id="PTHR43537:SF5">
    <property type="entry name" value="UXU OPERON TRANSCRIPTIONAL REGULATOR"/>
    <property type="match status" value="1"/>
</dbReference>
<dbReference type="SMART" id="SM00345">
    <property type="entry name" value="HTH_GNTR"/>
    <property type="match status" value="1"/>
</dbReference>
<dbReference type="RefSeq" id="WP_092286802.1">
    <property type="nucleotide sequence ID" value="NZ_FOPJ01000014.1"/>
</dbReference>
<evidence type="ECO:0000259" key="4">
    <source>
        <dbReference type="PROSITE" id="PS50949"/>
    </source>
</evidence>
<evidence type="ECO:0000313" key="6">
    <source>
        <dbReference type="Proteomes" id="UP000199065"/>
    </source>
</evidence>
<sequence length="238" mass="25755">MPSRASEQVINLIEAGLRDGSLKAGSRIPGERTLCMECGVGRSSVREGLRVLEAFGIIRSSAGTGPDAGSFIASEPQEGFSRAMAMHLLVRSFNVADTIEFRELVEGWSAAQAAHCEDSAQRDAALAEAAALLDRMDDPKINQETFHDLDMQFHTLISALGGNAVVDTTLGALRSSVLGYVLAAVKQLPDWRAEVEILQKEHRLLLAAVHNRDSAEAQRIAVQHIRGFAERAKIGLQQ</sequence>
<keyword evidence="3" id="KW-0804">Transcription</keyword>
<dbReference type="SMART" id="SM00895">
    <property type="entry name" value="FCD"/>
    <property type="match status" value="1"/>
</dbReference>
<keyword evidence="6" id="KW-1185">Reference proteome</keyword>
<dbReference type="CDD" id="cd07377">
    <property type="entry name" value="WHTH_GntR"/>
    <property type="match status" value="1"/>
</dbReference>
<dbReference type="Proteomes" id="UP000199065">
    <property type="component" value="Unassembled WGS sequence"/>
</dbReference>
<feature type="domain" description="HTH gntR-type" evidence="4">
    <location>
        <begin position="3"/>
        <end position="75"/>
    </location>
</feature>
<name>A0A1I2ULL2_9CORY</name>
<evidence type="ECO:0000256" key="2">
    <source>
        <dbReference type="ARBA" id="ARBA00023125"/>
    </source>
</evidence>
<dbReference type="Pfam" id="PF07729">
    <property type="entry name" value="FCD"/>
    <property type="match status" value="1"/>
</dbReference>
<dbReference type="InterPro" id="IPR000524">
    <property type="entry name" value="Tscrpt_reg_HTH_GntR"/>
</dbReference>
<dbReference type="SUPFAM" id="SSF46785">
    <property type="entry name" value="Winged helix' DNA-binding domain"/>
    <property type="match status" value="1"/>
</dbReference>
<dbReference type="OrthoDB" id="7989071at2"/>
<dbReference type="GO" id="GO:0003700">
    <property type="term" value="F:DNA-binding transcription factor activity"/>
    <property type="evidence" value="ECO:0007669"/>
    <property type="project" value="InterPro"/>
</dbReference>
<dbReference type="InterPro" id="IPR036388">
    <property type="entry name" value="WH-like_DNA-bd_sf"/>
</dbReference>
<evidence type="ECO:0000256" key="1">
    <source>
        <dbReference type="ARBA" id="ARBA00023015"/>
    </source>
</evidence>
<dbReference type="SUPFAM" id="SSF48008">
    <property type="entry name" value="GntR ligand-binding domain-like"/>
    <property type="match status" value="1"/>
</dbReference>
<dbReference type="GO" id="GO:0003677">
    <property type="term" value="F:DNA binding"/>
    <property type="evidence" value="ECO:0007669"/>
    <property type="project" value="UniProtKB-KW"/>
</dbReference>
<protein>
    <submittedName>
        <fullName evidence="5">Regulatory protein, gntR family</fullName>
    </submittedName>
</protein>
<dbReference type="PRINTS" id="PR00035">
    <property type="entry name" value="HTHGNTR"/>
</dbReference>
<dbReference type="STRING" id="185761.SAMN05660282_01933"/>
<dbReference type="PROSITE" id="PS50949">
    <property type="entry name" value="HTH_GNTR"/>
    <property type="match status" value="1"/>
</dbReference>
<dbReference type="InterPro" id="IPR011711">
    <property type="entry name" value="GntR_C"/>
</dbReference>
<dbReference type="PANTHER" id="PTHR43537">
    <property type="entry name" value="TRANSCRIPTIONAL REGULATOR, GNTR FAMILY"/>
    <property type="match status" value="1"/>
</dbReference>
<dbReference type="Gene3D" id="1.10.10.10">
    <property type="entry name" value="Winged helix-like DNA-binding domain superfamily/Winged helix DNA-binding domain"/>
    <property type="match status" value="1"/>
</dbReference>
<evidence type="ECO:0000313" key="5">
    <source>
        <dbReference type="EMBL" id="SFG77928.1"/>
    </source>
</evidence>